<keyword evidence="1" id="KW-0472">Membrane</keyword>
<organism evidence="2">
    <name type="scientific">Arundo donax</name>
    <name type="common">Giant reed</name>
    <name type="synonym">Donax arundinaceus</name>
    <dbReference type="NCBI Taxonomy" id="35708"/>
    <lineage>
        <taxon>Eukaryota</taxon>
        <taxon>Viridiplantae</taxon>
        <taxon>Streptophyta</taxon>
        <taxon>Embryophyta</taxon>
        <taxon>Tracheophyta</taxon>
        <taxon>Spermatophyta</taxon>
        <taxon>Magnoliopsida</taxon>
        <taxon>Liliopsida</taxon>
        <taxon>Poales</taxon>
        <taxon>Poaceae</taxon>
        <taxon>PACMAD clade</taxon>
        <taxon>Arundinoideae</taxon>
        <taxon>Arundineae</taxon>
        <taxon>Arundo</taxon>
    </lineage>
</organism>
<reference evidence="2" key="1">
    <citation type="submission" date="2014-09" db="EMBL/GenBank/DDBJ databases">
        <authorList>
            <person name="Magalhaes I.L.F."/>
            <person name="Oliveira U."/>
            <person name="Santos F.R."/>
            <person name="Vidigal T.H.D.A."/>
            <person name="Brescovit A.D."/>
            <person name="Santos A.J."/>
        </authorList>
    </citation>
    <scope>NUCLEOTIDE SEQUENCE</scope>
    <source>
        <tissue evidence="2">Shoot tissue taken approximately 20 cm above the soil surface</tissue>
    </source>
</reference>
<keyword evidence="1" id="KW-1133">Transmembrane helix</keyword>
<evidence type="ECO:0000313" key="2">
    <source>
        <dbReference type="EMBL" id="JAD63351.1"/>
    </source>
</evidence>
<sequence length="97" mass="10887">MSNLLITASQASYRKDAKDSSIDRKARRTTKKESQVISPCLSGGFFQLHFLLFRCVPSRWEALGEALEDPVFLGWLFVFVFLQGPVLCIAGVSSWES</sequence>
<keyword evidence="1" id="KW-0812">Transmembrane</keyword>
<feature type="transmembrane region" description="Helical" evidence="1">
    <location>
        <begin position="34"/>
        <end position="52"/>
    </location>
</feature>
<proteinExistence type="predicted"/>
<name>A0A0A9BIY5_ARUDO</name>
<protein>
    <submittedName>
        <fullName evidence="2">Uncharacterized protein</fullName>
    </submittedName>
</protein>
<accession>A0A0A9BIY5</accession>
<feature type="transmembrane region" description="Helical" evidence="1">
    <location>
        <begin position="72"/>
        <end position="92"/>
    </location>
</feature>
<dbReference type="EMBL" id="GBRH01234544">
    <property type="protein sequence ID" value="JAD63351.1"/>
    <property type="molecule type" value="Transcribed_RNA"/>
</dbReference>
<dbReference type="AlphaFoldDB" id="A0A0A9BIY5"/>
<evidence type="ECO:0000256" key="1">
    <source>
        <dbReference type="SAM" id="Phobius"/>
    </source>
</evidence>
<reference evidence="2" key="2">
    <citation type="journal article" date="2015" name="Data Brief">
        <title>Shoot transcriptome of the giant reed, Arundo donax.</title>
        <authorList>
            <person name="Barrero R.A."/>
            <person name="Guerrero F.D."/>
            <person name="Moolhuijzen P."/>
            <person name="Goolsby J.A."/>
            <person name="Tidwell J."/>
            <person name="Bellgard S.E."/>
            <person name="Bellgard M.I."/>
        </authorList>
    </citation>
    <scope>NUCLEOTIDE SEQUENCE</scope>
    <source>
        <tissue evidence="2">Shoot tissue taken approximately 20 cm above the soil surface</tissue>
    </source>
</reference>